<organism evidence="1 2">
    <name type="scientific">Rhodopseudomonas palustris (strain ATCC BAA-98 / CGA009)</name>
    <dbReference type="NCBI Taxonomy" id="258594"/>
    <lineage>
        <taxon>Bacteria</taxon>
        <taxon>Pseudomonadati</taxon>
        <taxon>Pseudomonadota</taxon>
        <taxon>Alphaproteobacteria</taxon>
        <taxon>Hyphomicrobiales</taxon>
        <taxon>Nitrobacteraceae</taxon>
        <taxon>Rhodopseudomonas</taxon>
    </lineage>
</organism>
<gene>
    <name evidence="1" type="ORF">TX73_012005</name>
</gene>
<dbReference type="KEGG" id="rpa:TX73_012005"/>
<dbReference type="RefSeq" id="WP_147408401.1">
    <property type="nucleotide sequence ID" value="NZ_CP116810.1"/>
</dbReference>
<evidence type="ECO:0000313" key="1">
    <source>
        <dbReference type="EMBL" id="WCL92484.1"/>
    </source>
</evidence>
<evidence type="ECO:0000313" key="2">
    <source>
        <dbReference type="Proteomes" id="UP000001426"/>
    </source>
</evidence>
<protein>
    <submittedName>
        <fullName evidence="1">Uncharacterized protein</fullName>
    </submittedName>
</protein>
<dbReference type="AlphaFoldDB" id="A0AAE9XXW0"/>
<sequence length="170" mass="18450">MAAAMKWCCKNSAASEGFCSRCRARVEDLCEFGCAESIRHGEAFLTANQRMRTELRRVSEIAADHAKQHARSRYALPGSVGWGGMNPARLQSPDWTILGGGLVLDALEPPPRDGAVAISQDRTIGVNGGDGWNRSKLSEIGWRAAGMRSAGRCDICDGCFGVQQERRILP</sequence>
<reference evidence="1 2" key="1">
    <citation type="journal article" date="2004" name="Nat. Biotechnol.">
        <title>Complete genome sequence of the metabolically versatile photosynthetic bacterium Rhodopseudomonas palustris.</title>
        <authorList>
            <person name="Larimer F.W."/>
            <person name="Chain P."/>
            <person name="Hauser L."/>
            <person name="Lamerdin J."/>
            <person name="Malfatti S."/>
            <person name="Do L."/>
            <person name="Land M.L."/>
            <person name="Pelletier D.A."/>
            <person name="Beatty J.T."/>
            <person name="Lang A.S."/>
            <person name="Tabita F.R."/>
            <person name="Gibson J.L."/>
            <person name="Hanson T.E."/>
            <person name="Bobst C."/>
            <person name="Torres J.L."/>
            <person name="Peres C."/>
            <person name="Harrison F.H."/>
            <person name="Gibson J."/>
            <person name="Harwood C.S."/>
        </authorList>
    </citation>
    <scope>NUCLEOTIDE SEQUENCE [LARGE SCALE GENOMIC DNA]</scope>
    <source>
        <strain evidence="2">ATCC BAA-98 / CGA009</strain>
    </source>
</reference>
<dbReference type="GeneID" id="66893380"/>
<proteinExistence type="predicted"/>
<dbReference type="Proteomes" id="UP000001426">
    <property type="component" value="Chromosome"/>
</dbReference>
<accession>A0AAE9XXW0</accession>
<keyword evidence="2" id="KW-1185">Reference proteome</keyword>
<name>A0AAE9XXW0_RHOPA</name>
<dbReference type="EMBL" id="CP116810">
    <property type="protein sequence ID" value="WCL92484.1"/>
    <property type="molecule type" value="Genomic_DNA"/>
</dbReference>